<dbReference type="EMBL" id="LGLK01000057">
    <property type="protein sequence ID" value="KPC17349.1"/>
    <property type="molecule type" value="Genomic_DNA"/>
</dbReference>
<evidence type="ECO:0000313" key="2">
    <source>
        <dbReference type="Proteomes" id="UP000037943"/>
    </source>
</evidence>
<keyword evidence="2" id="KW-1185">Reference proteome</keyword>
<organism evidence="1 2">
    <name type="scientific">Pseudomonas amygdali pv. lachrymans</name>
    <name type="common">Pseudomonas syringae pv. lachrymans</name>
    <dbReference type="NCBI Taxonomy" id="53707"/>
    <lineage>
        <taxon>Bacteria</taxon>
        <taxon>Pseudomonadati</taxon>
        <taxon>Pseudomonadota</taxon>
        <taxon>Gammaproteobacteria</taxon>
        <taxon>Pseudomonadales</taxon>
        <taxon>Pseudomonadaceae</taxon>
        <taxon>Pseudomonas</taxon>
        <taxon>Pseudomonas amygdali</taxon>
    </lineage>
</organism>
<gene>
    <name evidence="1" type="ORF">AC499_0551</name>
</gene>
<reference evidence="1 2" key="1">
    <citation type="submission" date="2015-10" db="EMBL/GenBank/DDBJ databases">
        <title>Comparative genomics and high-throughput reverse genetic screens identify a new phytobacterial MAMP and an Arabidopsis receptor required for immune elicitation.</title>
        <authorList>
            <person name="Mott G.A."/>
            <person name="Thakur S."/>
            <person name="Wang P.W."/>
            <person name="Desveaux D."/>
            <person name="Guttman D.S."/>
        </authorList>
    </citation>
    <scope>NUCLEOTIDE SEQUENCE [LARGE SCALE GENOMIC DNA]</scope>
    <source>
        <strain evidence="1 2">107</strain>
    </source>
</reference>
<name>A0ABR5KRU2_PSEAV</name>
<proteinExistence type="predicted"/>
<accession>A0ABR5KRU2</accession>
<comment type="caution">
    <text evidence="1">The sequence shown here is derived from an EMBL/GenBank/DDBJ whole genome shotgun (WGS) entry which is preliminary data.</text>
</comment>
<evidence type="ECO:0000313" key="1">
    <source>
        <dbReference type="EMBL" id="KPC17349.1"/>
    </source>
</evidence>
<sequence>MLEVSMRETYADLAAVMLGASKTGDWTVFTDAVMPYRTGQPDTTHLTINALSSILSGVDPRMVKGMSFNEVNVLVNDLFQANFMNADKQIDLNSLGARRIAQEMEYSGERLRLYARIKGVDKDEAEAMITKANLMRGFTRQLYGKTLGNSTDYAFLSALQIVDAQSQQALASNTQLTNTSEGWILSGVKNGSEYREREARVFYQEMSKGILNGVSLDRQVSIVSTWKSQVSSEISASMITDSLDTLIAQGTVPGVDPTQDSVRDAVAQSIQKKLTVLRAGIVSAAASPSAKISLRETSTPGLD</sequence>
<protein>
    <submittedName>
        <fullName evidence="1">Uncharacterized protein</fullName>
    </submittedName>
</protein>
<dbReference type="Proteomes" id="UP000037943">
    <property type="component" value="Unassembled WGS sequence"/>
</dbReference>